<evidence type="ECO:0000256" key="1">
    <source>
        <dbReference type="SAM" id="Phobius"/>
    </source>
</evidence>
<feature type="transmembrane region" description="Helical" evidence="1">
    <location>
        <begin position="39"/>
        <end position="62"/>
    </location>
</feature>
<dbReference type="EMBL" id="NMVQ01000012">
    <property type="protein sequence ID" value="OYO22229.1"/>
    <property type="molecule type" value="Genomic_DNA"/>
</dbReference>
<dbReference type="Proteomes" id="UP000216311">
    <property type="component" value="Unassembled WGS sequence"/>
</dbReference>
<dbReference type="InterPro" id="IPR052710">
    <property type="entry name" value="CAAX_protease"/>
</dbReference>
<feature type="transmembrane region" description="Helical" evidence="1">
    <location>
        <begin position="135"/>
        <end position="151"/>
    </location>
</feature>
<evidence type="ECO:0000313" key="4">
    <source>
        <dbReference type="Proteomes" id="UP000216311"/>
    </source>
</evidence>
<evidence type="ECO:0000313" key="3">
    <source>
        <dbReference type="EMBL" id="OYO22229.1"/>
    </source>
</evidence>
<dbReference type="GO" id="GO:0004175">
    <property type="term" value="F:endopeptidase activity"/>
    <property type="evidence" value="ECO:0007669"/>
    <property type="project" value="UniProtKB-ARBA"/>
</dbReference>
<reference evidence="3 4" key="1">
    <citation type="submission" date="2017-07" db="EMBL/GenBank/DDBJ databases">
        <title>Draft whole genome sequences of clinical Proprionibacteriaceae strains.</title>
        <authorList>
            <person name="Bernier A.-M."/>
            <person name="Bernard K."/>
            <person name="Domingo M.-C."/>
        </authorList>
    </citation>
    <scope>NUCLEOTIDE SEQUENCE [LARGE SCALE GENOMIC DNA]</scope>
    <source>
        <strain evidence="3 4">NML 130396</strain>
    </source>
</reference>
<dbReference type="PANTHER" id="PTHR36435:SF1">
    <property type="entry name" value="CAAX AMINO TERMINAL PROTEASE FAMILY PROTEIN"/>
    <property type="match status" value="1"/>
</dbReference>
<organism evidence="3 4">
    <name type="scientific">Enemella dayhoffiae</name>
    <dbReference type="NCBI Taxonomy" id="2016507"/>
    <lineage>
        <taxon>Bacteria</taxon>
        <taxon>Bacillati</taxon>
        <taxon>Actinomycetota</taxon>
        <taxon>Actinomycetes</taxon>
        <taxon>Propionibacteriales</taxon>
        <taxon>Propionibacteriaceae</taxon>
        <taxon>Enemella</taxon>
    </lineage>
</organism>
<dbReference type="OrthoDB" id="2680086at2"/>
<protein>
    <recommendedName>
        <fullName evidence="2">CAAX prenyl protease 2/Lysostaphin resistance protein A-like domain-containing protein</fullName>
    </recommendedName>
</protein>
<sequence>MLASHLGIITMIPIVLTVLHFVHRVPLGRIWSVSEGPRWRYLLACLLISVGVFAGYVGTLPLRGQPLHWQPQPGLLPFLLVILLLTPFQALAEEVLFRGYLLQGLGALFRSPWPAVLGSALLFALFHGAQNPQLFLSRLAFGLLAGWLVVRTGGLEAGIAAHVINNLFAFLLAGLTSTIAQVRQVTEVGWAQAFSDVITFAIVAVLTSVVAARMRVPDCVDEPS</sequence>
<dbReference type="GO" id="GO:0080120">
    <property type="term" value="P:CAAX-box protein maturation"/>
    <property type="evidence" value="ECO:0007669"/>
    <property type="project" value="UniProtKB-ARBA"/>
</dbReference>
<dbReference type="PANTHER" id="PTHR36435">
    <property type="entry name" value="SLR1288 PROTEIN"/>
    <property type="match status" value="1"/>
</dbReference>
<dbReference type="Pfam" id="PF02517">
    <property type="entry name" value="Rce1-like"/>
    <property type="match status" value="1"/>
</dbReference>
<feature type="transmembrane region" description="Helical" evidence="1">
    <location>
        <begin position="163"/>
        <end position="182"/>
    </location>
</feature>
<comment type="caution">
    <text evidence="3">The sequence shown here is derived from an EMBL/GenBank/DDBJ whole genome shotgun (WGS) entry which is preliminary data.</text>
</comment>
<keyword evidence="1" id="KW-0472">Membrane</keyword>
<name>A0A255H3G4_9ACTN</name>
<feature type="transmembrane region" description="Helical" evidence="1">
    <location>
        <begin position="74"/>
        <end position="92"/>
    </location>
</feature>
<dbReference type="AlphaFoldDB" id="A0A255H3G4"/>
<accession>A0A255H3G4</accession>
<feature type="transmembrane region" description="Helical" evidence="1">
    <location>
        <begin position="113"/>
        <end position="129"/>
    </location>
</feature>
<keyword evidence="4" id="KW-1185">Reference proteome</keyword>
<keyword evidence="1" id="KW-1133">Transmembrane helix</keyword>
<dbReference type="InterPro" id="IPR003675">
    <property type="entry name" value="Rce1/LyrA-like_dom"/>
</dbReference>
<gene>
    <name evidence="3" type="ORF">CGZ93_09175</name>
</gene>
<evidence type="ECO:0000259" key="2">
    <source>
        <dbReference type="Pfam" id="PF02517"/>
    </source>
</evidence>
<keyword evidence="1" id="KW-0812">Transmembrane</keyword>
<feature type="domain" description="CAAX prenyl protease 2/Lysostaphin resistance protein A-like" evidence="2">
    <location>
        <begin position="78"/>
        <end position="168"/>
    </location>
</feature>
<feature type="transmembrane region" description="Helical" evidence="1">
    <location>
        <begin position="188"/>
        <end position="212"/>
    </location>
</feature>
<proteinExistence type="predicted"/>
<feature type="transmembrane region" description="Helical" evidence="1">
    <location>
        <begin position="6"/>
        <end position="27"/>
    </location>
</feature>